<gene>
    <name evidence="2" type="ORF">H8711_06915</name>
</gene>
<proteinExistence type="predicted"/>
<evidence type="ECO:0000313" key="2">
    <source>
        <dbReference type="EMBL" id="MBC8546665.1"/>
    </source>
</evidence>
<sequence>MKRKKLCRIILVILLILALLCGILLGVHYWRLNKAQQEFREVKPSLITSILIPEDETDSNEQTGEPEGEPYDITQNPDYIGWILVPGVNIDYPVMYTPRDPEFYLRRNFKGNYSYSGTPFLDADCSVDPMSSNLIIHGHNMKNGTMFSNLPRYAEPDYLAQHSVIWLVLGSTQYQYEVVAAIPFAELQEDEELDNRYNFMLQPDTEDTYRLMMECVESYRCFDTGVETSFGDRFITLVTCDYAVEHGRFAVIGRLVS</sequence>
<name>A0A926I4R5_9FIRM</name>
<dbReference type="InterPro" id="IPR023365">
    <property type="entry name" value="Sortase_dom-sf"/>
</dbReference>
<evidence type="ECO:0000313" key="3">
    <source>
        <dbReference type="Proteomes" id="UP000653127"/>
    </source>
</evidence>
<dbReference type="InterPro" id="IPR009835">
    <property type="entry name" value="SrtB"/>
</dbReference>
<organism evidence="2 3">
    <name type="scientific">Ligaoa zhengdingensis</name>
    <dbReference type="NCBI Taxonomy" id="2763658"/>
    <lineage>
        <taxon>Bacteria</taxon>
        <taxon>Bacillati</taxon>
        <taxon>Bacillota</taxon>
        <taxon>Clostridia</taxon>
        <taxon>Eubacteriales</taxon>
        <taxon>Oscillospiraceae</taxon>
        <taxon>Ligaoa</taxon>
    </lineage>
</organism>
<keyword evidence="3" id="KW-1185">Reference proteome</keyword>
<dbReference type="GO" id="GO:0016787">
    <property type="term" value="F:hydrolase activity"/>
    <property type="evidence" value="ECO:0007669"/>
    <property type="project" value="UniProtKB-KW"/>
</dbReference>
<dbReference type="Proteomes" id="UP000653127">
    <property type="component" value="Unassembled WGS sequence"/>
</dbReference>
<comment type="caution">
    <text evidence="2">The sequence shown here is derived from an EMBL/GenBank/DDBJ whole genome shotgun (WGS) entry which is preliminary data.</text>
</comment>
<evidence type="ECO:0000256" key="1">
    <source>
        <dbReference type="PIRSR" id="PIRSR605754-1"/>
    </source>
</evidence>
<protein>
    <submittedName>
        <fullName evidence="2">Class B sortase</fullName>
    </submittedName>
</protein>
<dbReference type="SUPFAM" id="SSF63817">
    <property type="entry name" value="Sortase"/>
    <property type="match status" value="1"/>
</dbReference>
<dbReference type="AlphaFoldDB" id="A0A926I4R5"/>
<dbReference type="Gene3D" id="2.40.260.10">
    <property type="entry name" value="Sortase"/>
    <property type="match status" value="1"/>
</dbReference>
<dbReference type="RefSeq" id="WP_249282744.1">
    <property type="nucleotide sequence ID" value="NZ_JACRST010000008.1"/>
</dbReference>
<feature type="active site" description="Acyl-thioester intermediate" evidence="1">
    <location>
        <position position="240"/>
    </location>
</feature>
<accession>A0A926I4R5</accession>
<reference evidence="2" key="1">
    <citation type="submission" date="2020-08" db="EMBL/GenBank/DDBJ databases">
        <title>Genome public.</title>
        <authorList>
            <person name="Liu C."/>
            <person name="Sun Q."/>
        </authorList>
    </citation>
    <scope>NUCLEOTIDE SEQUENCE</scope>
    <source>
        <strain evidence="2">NSJ-31</strain>
    </source>
</reference>
<dbReference type="CDD" id="cd05826">
    <property type="entry name" value="Sortase_B"/>
    <property type="match status" value="1"/>
</dbReference>
<dbReference type="EMBL" id="JACRST010000008">
    <property type="protein sequence ID" value="MBC8546665.1"/>
    <property type="molecule type" value="Genomic_DNA"/>
</dbReference>
<feature type="active site" description="Proton donor/acceptor" evidence="1">
    <location>
        <position position="139"/>
    </location>
</feature>